<evidence type="ECO:0000313" key="2">
    <source>
        <dbReference type="EMBL" id="RDX74615.1"/>
    </source>
</evidence>
<proteinExistence type="predicted"/>
<dbReference type="PANTHER" id="PTHR11439">
    <property type="entry name" value="GAG-POL-RELATED RETROTRANSPOSON"/>
    <property type="match status" value="1"/>
</dbReference>
<name>A0A371F8J6_MUCPR</name>
<dbReference type="PANTHER" id="PTHR11439:SF467">
    <property type="entry name" value="INTEGRASE CATALYTIC DOMAIN-CONTAINING PROTEIN"/>
    <property type="match status" value="1"/>
</dbReference>
<dbReference type="CDD" id="cd09272">
    <property type="entry name" value="RNase_HI_RT_Ty1"/>
    <property type="match status" value="1"/>
</dbReference>
<organism evidence="2 3">
    <name type="scientific">Mucuna pruriens</name>
    <name type="common">Velvet bean</name>
    <name type="synonym">Dolichos pruriens</name>
    <dbReference type="NCBI Taxonomy" id="157652"/>
    <lineage>
        <taxon>Eukaryota</taxon>
        <taxon>Viridiplantae</taxon>
        <taxon>Streptophyta</taxon>
        <taxon>Embryophyta</taxon>
        <taxon>Tracheophyta</taxon>
        <taxon>Spermatophyta</taxon>
        <taxon>Magnoliopsida</taxon>
        <taxon>eudicotyledons</taxon>
        <taxon>Gunneridae</taxon>
        <taxon>Pentapetalae</taxon>
        <taxon>rosids</taxon>
        <taxon>fabids</taxon>
        <taxon>Fabales</taxon>
        <taxon>Fabaceae</taxon>
        <taxon>Papilionoideae</taxon>
        <taxon>50 kb inversion clade</taxon>
        <taxon>NPAAA clade</taxon>
        <taxon>indigoferoid/millettioid clade</taxon>
        <taxon>Phaseoleae</taxon>
        <taxon>Mucuna</taxon>
    </lineage>
</organism>
<dbReference type="Pfam" id="PF07727">
    <property type="entry name" value="RVT_2"/>
    <property type="match status" value="1"/>
</dbReference>
<dbReference type="EMBL" id="QJKJ01010120">
    <property type="protein sequence ID" value="RDX74615.1"/>
    <property type="molecule type" value="Genomic_DNA"/>
</dbReference>
<dbReference type="Proteomes" id="UP000257109">
    <property type="component" value="Unassembled WGS sequence"/>
</dbReference>
<evidence type="ECO:0000313" key="3">
    <source>
        <dbReference type="Proteomes" id="UP000257109"/>
    </source>
</evidence>
<dbReference type="AlphaFoldDB" id="A0A371F8J6"/>
<dbReference type="SUPFAM" id="SSF56672">
    <property type="entry name" value="DNA/RNA polymerases"/>
    <property type="match status" value="1"/>
</dbReference>
<sequence>MKCKYDGTLDQYKARLTYGIDYEETFSLVAKMNMNLQQFDVKNAFLHGDLEEVYMKILPTFCSHNEKNKVCRLKKALYRLKQSPRVWFGRFSQVMISLGYMQNQGDHTLFIKHSLYGKLIILLVYVDDMIVTGDDEIQKLTLKEKLKTQFEMKELGKLKCFIGIEVAYSKQGSMYLISSKKQENWDVRPYGVPIEQNHRIRSEECSTIEKSKYQKLVGKLIYLSHTRLDIAYVVSMANLEKLLLFRKEGSLSMEIYTDADYARSVIDRRSTFGYSMFLGGNSITWRSKNKIRKTYEAFCDNKSTINFAPNLVQHNKTNYIEIDRHFYFKLIIILTYQQNMTNQISSKV</sequence>
<dbReference type="InterPro" id="IPR013103">
    <property type="entry name" value="RVT_2"/>
</dbReference>
<keyword evidence="3" id="KW-1185">Reference proteome</keyword>
<feature type="domain" description="Reverse transcriptase Ty1/copia-type" evidence="1">
    <location>
        <begin position="28"/>
        <end position="171"/>
    </location>
</feature>
<comment type="caution">
    <text evidence="2">The sequence shown here is derived from an EMBL/GenBank/DDBJ whole genome shotgun (WGS) entry which is preliminary data.</text>
</comment>
<dbReference type="OrthoDB" id="4356562at2759"/>
<reference evidence="2" key="1">
    <citation type="submission" date="2018-05" db="EMBL/GenBank/DDBJ databases">
        <title>Draft genome of Mucuna pruriens seed.</title>
        <authorList>
            <person name="Nnadi N.E."/>
            <person name="Vos R."/>
            <person name="Hasami M.H."/>
            <person name="Devisetty U.K."/>
            <person name="Aguiy J.C."/>
        </authorList>
    </citation>
    <scope>NUCLEOTIDE SEQUENCE [LARGE SCALE GENOMIC DNA]</scope>
    <source>
        <strain evidence="2">JCA_2017</strain>
    </source>
</reference>
<gene>
    <name evidence="2" type="ORF">CR513_45622</name>
</gene>
<dbReference type="InterPro" id="IPR043502">
    <property type="entry name" value="DNA/RNA_pol_sf"/>
</dbReference>
<protein>
    <recommendedName>
        <fullName evidence="1">Reverse transcriptase Ty1/copia-type domain-containing protein</fullName>
    </recommendedName>
</protein>
<dbReference type="STRING" id="157652.A0A371F8J6"/>
<evidence type="ECO:0000259" key="1">
    <source>
        <dbReference type="Pfam" id="PF07727"/>
    </source>
</evidence>
<feature type="non-terminal residue" evidence="2">
    <location>
        <position position="1"/>
    </location>
</feature>
<accession>A0A371F8J6</accession>